<sequence>MTSYAFWINPSRGIAIYVSIHHINTILDNPALFSFTRKELENVYSQYGEKIGFEGKAREVIMKEAILKGWIRIRKYPARPVIIEAAKVDDELMNALCLWAMDILSGIKIPLPEGGKLSVKESPYTEIMMKELMGQTVETTTVKDLASKECTSSLQYIHDRSLYALAR</sequence>
<dbReference type="Proteomes" id="UP000886110">
    <property type="component" value="Unassembled WGS sequence"/>
</dbReference>
<dbReference type="AlphaFoldDB" id="A0A7C5HJV6"/>
<evidence type="ECO:0000313" key="1">
    <source>
        <dbReference type="EMBL" id="HHE05049.1"/>
    </source>
</evidence>
<name>A0A7C5HJV6_UNCW3</name>
<comment type="caution">
    <text evidence="1">The sequence shown here is derived from an EMBL/GenBank/DDBJ whole genome shotgun (WGS) entry which is preliminary data.</text>
</comment>
<proteinExistence type="predicted"/>
<protein>
    <submittedName>
        <fullName evidence="1">Uncharacterized protein</fullName>
    </submittedName>
</protein>
<organism evidence="1">
    <name type="scientific">candidate division WOR-3 bacterium</name>
    <dbReference type="NCBI Taxonomy" id="2052148"/>
    <lineage>
        <taxon>Bacteria</taxon>
        <taxon>Bacteria division WOR-3</taxon>
    </lineage>
</organism>
<dbReference type="EMBL" id="DRTB01000241">
    <property type="protein sequence ID" value="HHE05049.1"/>
    <property type="molecule type" value="Genomic_DNA"/>
</dbReference>
<gene>
    <name evidence="1" type="ORF">ENL19_03185</name>
</gene>
<reference evidence="1" key="1">
    <citation type="journal article" date="2020" name="mSystems">
        <title>Genome- and Community-Level Interaction Insights into Carbon Utilization and Element Cycling Functions of Hydrothermarchaeota in Hydrothermal Sediment.</title>
        <authorList>
            <person name="Zhou Z."/>
            <person name="Liu Y."/>
            <person name="Xu W."/>
            <person name="Pan J."/>
            <person name="Luo Z.H."/>
            <person name="Li M."/>
        </authorList>
    </citation>
    <scope>NUCLEOTIDE SEQUENCE [LARGE SCALE GENOMIC DNA]</scope>
    <source>
        <strain evidence="1">HyVt-74</strain>
    </source>
</reference>
<accession>A0A7C5HJV6</accession>